<accession>A0A0C3E2X0</accession>
<evidence type="ECO:0000313" key="3">
    <source>
        <dbReference type="Proteomes" id="UP000054321"/>
    </source>
</evidence>
<gene>
    <name evidence="2" type="ORF">OIDMADRAFT_175442</name>
</gene>
<name>A0A0C3E2X0_OIDMZ</name>
<dbReference type="OrthoDB" id="4738875at2759"/>
<dbReference type="PANTHER" id="PTHR42791:SF2">
    <property type="entry name" value="N-ACETYLTRANSFERASE DOMAIN-CONTAINING PROTEIN"/>
    <property type="match status" value="1"/>
</dbReference>
<reference evidence="3" key="2">
    <citation type="submission" date="2015-01" db="EMBL/GenBank/DDBJ databases">
        <title>Evolutionary Origins and Diversification of the Mycorrhizal Mutualists.</title>
        <authorList>
            <consortium name="DOE Joint Genome Institute"/>
            <consortium name="Mycorrhizal Genomics Consortium"/>
            <person name="Kohler A."/>
            <person name="Kuo A."/>
            <person name="Nagy L.G."/>
            <person name="Floudas D."/>
            <person name="Copeland A."/>
            <person name="Barry K.W."/>
            <person name="Cichocki N."/>
            <person name="Veneault-Fourrey C."/>
            <person name="LaButti K."/>
            <person name="Lindquist E.A."/>
            <person name="Lipzen A."/>
            <person name="Lundell T."/>
            <person name="Morin E."/>
            <person name="Murat C."/>
            <person name="Riley R."/>
            <person name="Ohm R."/>
            <person name="Sun H."/>
            <person name="Tunlid A."/>
            <person name="Henrissat B."/>
            <person name="Grigoriev I.V."/>
            <person name="Hibbett D.S."/>
            <person name="Martin F."/>
        </authorList>
    </citation>
    <scope>NUCLEOTIDE SEQUENCE [LARGE SCALE GENOMIC DNA]</scope>
    <source>
        <strain evidence="3">Zn</strain>
    </source>
</reference>
<dbReference type="EMBL" id="KN832870">
    <property type="protein sequence ID" value="KIN08678.1"/>
    <property type="molecule type" value="Genomic_DNA"/>
</dbReference>
<dbReference type="InParanoid" id="A0A0C3E2X0"/>
<dbReference type="AlphaFoldDB" id="A0A0C3E2X0"/>
<proteinExistence type="predicted"/>
<dbReference type="SUPFAM" id="SSF55729">
    <property type="entry name" value="Acyl-CoA N-acyltransferases (Nat)"/>
    <property type="match status" value="1"/>
</dbReference>
<dbReference type="Gene3D" id="3.40.630.30">
    <property type="match status" value="1"/>
</dbReference>
<evidence type="ECO:0008006" key="4">
    <source>
        <dbReference type="Google" id="ProtNLM"/>
    </source>
</evidence>
<dbReference type="PANTHER" id="PTHR42791">
    <property type="entry name" value="GNAT FAMILY ACETYLTRANSFERASE"/>
    <property type="match status" value="1"/>
</dbReference>
<reference evidence="2 3" key="1">
    <citation type="submission" date="2014-04" db="EMBL/GenBank/DDBJ databases">
        <authorList>
            <consortium name="DOE Joint Genome Institute"/>
            <person name="Kuo A."/>
            <person name="Martino E."/>
            <person name="Perotto S."/>
            <person name="Kohler A."/>
            <person name="Nagy L.G."/>
            <person name="Floudas D."/>
            <person name="Copeland A."/>
            <person name="Barry K.W."/>
            <person name="Cichocki N."/>
            <person name="Veneault-Fourrey C."/>
            <person name="LaButti K."/>
            <person name="Lindquist E.A."/>
            <person name="Lipzen A."/>
            <person name="Lundell T."/>
            <person name="Morin E."/>
            <person name="Murat C."/>
            <person name="Sun H."/>
            <person name="Tunlid A."/>
            <person name="Henrissat B."/>
            <person name="Grigoriev I.V."/>
            <person name="Hibbett D.S."/>
            <person name="Martin F."/>
            <person name="Nordberg H.P."/>
            <person name="Cantor M.N."/>
            <person name="Hua S.X."/>
        </authorList>
    </citation>
    <scope>NUCLEOTIDE SEQUENCE [LARGE SCALE GENOMIC DNA]</scope>
    <source>
        <strain evidence="2 3">Zn</strain>
    </source>
</reference>
<dbReference type="Proteomes" id="UP000054321">
    <property type="component" value="Unassembled WGS sequence"/>
</dbReference>
<dbReference type="InterPro" id="IPR052523">
    <property type="entry name" value="Trichothecene_AcTrans"/>
</dbReference>
<dbReference type="HOGENOM" id="CLU_060131_2_0_1"/>
<sequence>MTFRSRFGPRLWAFLLIFFSLAIATVSLVFTLNSALRFFPPFHSLSLLSSPGSEPGSESVLEHDIAPNMSISIRPVQRGDADLDAIVDIVIQAFDYDPQWRYRYPYRLQYPEDHRKFTRIYYADYLEMTFAGHNTIMLAEMPSDEDPSVLKVISVSIWDNYGSAPPDPNLPGGKPPANHPERRDASAAHMEAYSKNSAKARRELFVSRYGERQLSLRQMATLPQYWRRGAATMLCKWGKEEARKVGVAVPMFASPMGKMVYETLGFREIGTWVAQVEGEEEYVTIHALTWEPTWEKKGTEIL</sequence>
<evidence type="ECO:0000313" key="2">
    <source>
        <dbReference type="EMBL" id="KIN08678.1"/>
    </source>
</evidence>
<feature type="region of interest" description="Disordered" evidence="1">
    <location>
        <begin position="164"/>
        <end position="192"/>
    </location>
</feature>
<organism evidence="2 3">
    <name type="scientific">Oidiodendron maius (strain Zn)</name>
    <dbReference type="NCBI Taxonomy" id="913774"/>
    <lineage>
        <taxon>Eukaryota</taxon>
        <taxon>Fungi</taxon>
        <taxon>Dikarya</taxon>
        <taxon>Ascomycota</taxon>
        <taxon>Pezizomycotina</taxon>
        <taxon>Leotiomycetes</taxon>
        <taxon>Leotiomycetes incertae sedis</taxon>
        <taxon>Myxotrichaceae</taxon>
        <taxon>Oidiodendron</taxon>
    </lineage>
</organism>
<feature type="compositionally biased region" description="Pro residues" evidence="1">
    <location>
        <begin position="165"/>
        <end position="178"/>
    </location>
</feature>
<evidence type="ECO:0000256" key="1">
    <source>
        <dbReference type="SAM" id="MobiDB-lite"/>
    </source>
</evidence>
<protein>
    <recommendedName>
        <fullName evidence="4">N-acetyltransferase domain-containing protein</fullName>
    </recommendedName>
</protein>
<dbReference type="STRING" id="913774.A0A0C3E2X0"/>
<dbReference type="InterPro" id="IPR016181">
    <property type="entry name" value="Acyl_CoA_acyltransferase"/>
</dbReference>
<dbReference type="CDD" id="cd04301">
    <property type="entry name" value="NAT_SF"/>
    <property type="match status" value="1"/>
</dbReference>
<keyword evidence="3" id="KW-1185">Reference proteome</keyword>